<feature type="region of interest" description="Disordered" evidence="2">
    <location>
        <begin position="1"/>
        <end position="35"/>
    </location>
</feature>
<organism evidence="3 4">
    <name type="scientific">Amanita muscaria (strain Koide BX008)</name>
    <dbReference type="NCBI Taxonomy" id="946122"/>
    <lineage>
        <taxon>Eukaryota</taxon>
        <taxon>Fungi</taxon>
        <taxon>Dikarya</taxon>
        <taxon>Basidiomycota</taxon>
        <taxon>Agaricomycotina</taxon>
        <taxon>Agaricomycetes</taxon>
        <taxon>Agaricomycetidae</taxon>
        <taxon>Agaricales</taxon>
        <taxon>Pluteineae</taxon>
        <taxon>Amanitaceae</taxon>
        <taxon>Amanita</taxon>
    </lineage>
</organism>
<name>A0A0C2RXC6_AMAMK</name>
<sequence length="798" mass="90089">MSPAVRGDSEYVPDSQQHDSRVQGNSKSLSQQSNRFTPLVGLRDTASLVDFDHDNYYQDLGTIPSGSWLYSTEKVLVDLTNLVGYVHEERKLGRTTFKGQRSKNIHLSNTIIKKLDDVLKEISKLSPEPVSEAQRRVKAATCVLLEDDMDFTSDAGSEAGDYREQSEVNVKEEEISVESQEDFNDRASMPKLPLNRIPPMFPHGLLTKAFRYRTGFYAVTIKDTPSFPSLDIPLPLARPPLEHTQSEQSPLPHTQSLTELEQLRQKAEQQKELDQLKQKAEQQRVECFAFLEINPAKEKSMNEESVRKQLELDKAREQEHVAESPVEGTPDFQSNQLRTIQVQGPFFCSNFGDLNDTVNAPTLRVIKVRDDYFFAPLNTDHDDYFNWVAHQSLVLLQESPRNHFSLHLFLLFIKGLIDEAGPLLPNITIEVKQGKPEAPRAVKPITFVDLSQDEKGFINTDQLYPRTMDQPRIDDTNIVDVQNETELAKEGAKDIEMDANILDEHRRKRDELLSTECKWFEMPPAVTKDGDTLPARPATQRNNRNKDSLPPYIPLAQGAPEFLGRYGPPPAVNKSTRPTTPSSINLSNIANMVNQKFPNASMSERVSLTKSFAEATASGKKSGSTRFPIIEDSSPKRNNTPANGSSNDKKTKDWNGWQQVKKKDFKPTNKGMNPCELHLRVVSGSFGSLDGLYGKELTDAIGFKCRCIVNDSSEIPFNFEWARFTDRKDLIITLDRPLTKESTILLRKAVAYVDDSSEENDVAYLNRATTSSFKFFGVPTVYPDGSRVDTSVFLDDFR</sequence>
<dbReference type="HOGENOM" id="CLU_005052_1_0_1"/>
<dbReference type="AlphaFoldDB" id="A0A0C2RXC6"/>
<feature type="coiled-coil region" evidence="1">
    <location>
        <begin position="253"/>
        <end position="318"/>
    </location>
</feature>
<dbReference type="STRING" id="946122.A0A0C2RXC6"/>
<dbReference type="EMBL" id="KN818590">
    <property type="protein sequence ID" value="KIL54970.1"/>
    <property type="molecule type" value="Genomic_DNA"/>
</dbReference>
<evidence type="ECO:0000256" key="2">
    <source>
        <dbReference type="SAM" id="MobiDB-lite"/>
    </source>
</evidence>
<accession>A0A0C2RXC6</accession>
<feature type="region of interest" description="Disordered" evidence="2">
    <location>
        <begin position="615"/>
        <end position="653"/>
    </location>
</feature>
<feature type="compositionally biased region" description="Polar residues" evidence="2">
    <location>
        <begin position="636"/>
        <end position="646"/>
    </location>
</feature>
<reference evidence="3 4" key="1">
    <citation type="submission" date="2014-04" db="EMBL/GenBank/DDBJ databases">
        <title>Evolutionary Origins and Diversification of the Mycorrhizal Mutualists.</title>
        <authorList>
            <consortium name="DOE Joint Genome Institute"/>
            <consortium name="Mycorrhizal Genomics Consortium"/>
            <person name="Kohler A."/>
            <person name="Kuo A."/>
            <person name="Nagy L.G."/>
            <person name="Floudas D."/>
            <person name="Copeland A."/>
            <person name="Barry K.W."/>
            <person name="Cichocki N."/>
            <person name="Veneault-Fourrey C."/>
            <person name="LaButti K."/>
            <person name="Lindquist E.A."/>
            <person name="Lipzen A."/>
            <person name="Lundell T."/>
            <person name="Morin E."/>
            <person name="Murat C."/>
            <person name="Riley R."/>
            <person name="Ohm R."/>
            <person name="Sun H."/>
            <person name="Tunlid A."/>
            <person name="Henrissat B."/>
            <person name="Grigoriev I.V."/>
            <person name="Hibbett D.S."/>
            <person name="Martin F."/>
        </authorList>
    </citation>
    <scope>NUCLEOTIDE SEQUENCE [LARGE SCALE GENOMIC DNA]</scope>
    <source>
        <strain evidence="3 4">Koide BX008</strain>
    </source>
</reference>
<keyword evidence="1" id="KW-0175">Coiled coil</keyword>
<evidence type="ECO:0000313" key="4">
    <source>
        <dbReference type="Proteomes" id="UP000054549"/>
    </source>
</evidence>
<dbReference type="Proteomes" id="UP000054549">
    <property type="component" value="Unassembled WGS sequence"/>
</dbReference>
<keyword evidence="4" id="KW-1185">Reference proteome</keyword>
<dbReference type="InParanoid" id="A0A0C2RXC6"/>
<feature type="compositionally biased region" description="Basic and acidic residues" evidence="2">
    <location>
        <begin position="160"/>
        <end position="174"/>
    </location>
</feature>
<feature type="region of interest" description="Disordered" evidence="2">
    <location>
        <begin position="154"/>
        <end position="183"/>
    </location>
</feature>
<protein>
    <submittedName>
        <fullName evidence="3">Uncharacterized protein</fullName>
    </submittedName>
</protein>
<gene>
    <name evidence="3" type="ORF">M378DRAFT_18375</name>
</gene>
<evidence type="ECO:0000313" key="3">
    <source>
        <dbReference type="EMBL" id="KIL54970.1"/>
    </source>
</evidence>
<feature type="region of interest" description="Disordered" evidence="2">
    <location>
        <begin position="524"/>
        <end position="552"/>
    </location>
</feature>
<proteinExistence type="predicted"/>
<evidence type="ECO:0000256" key="1">
    <source>
        <dbReference type="SAM" id="Coils"/>
    </source>
</evidence>
<feature type="compositionally biased region" description="Polar residues" evidence="2">
    <location>
        <begin position="22"/>
        <end position="35"/>
    </location>
</feature>